<comment type="caution">
    <text evidence="4">The sequence shown here is derived from an EMBL/GenBank/DDBJ whole genome shotgun (WGS) entry which is preliminary data.</text>
</comment>
<dbReference type="SUPFAM" id="SSF49899">
    <property type="entry name" value="Concanavalin A-like lectins/glucanases"/>
    <property type="match status" value="1"/>
</dbReference>
<protein>
    <recommendedName>
        <fullName evidence="3">GH16 domain-containing protein</fullName>
    </recommendedName>
</protein>
<feature type="compositionally biased region" description="Low complexity" evidence="2">
    <location>
        <begin position="1"/>
        <end position="16"/>
    </location>
</feature>
<dbReference type="EMBL" id="JAACJM010000061">
    <property type="protein sequence ID" value="KAF5353816.1"/>
    <property type="molecule type" value="Genomic_DNA"/>
</dbReference>
<dbReference type="GO" id="GO:0005975">
    <property type="term" value="P:carbohydrate metabolic process"/>
    <property type="evidence" value="ECO:0007669"/>
    <property type="project" value="InterPro"/>
</dbReference>
<dbReference type="PANTHER" id="PTHR10963:SF55">
    <property type="entry name" value="GLYCOSIDE HYDROLASE FAMILY 16 PROTEIN"/>
    <property type="match status" value="1"/>
</dbReference>
<feature type="compositionally biased region" description="Polar residues" evidence="2">
    <location>
        <begin position="89"/>
        <end position="98"/>
    </location>
</feature>
<evidence type="ECO:0000259" key="3">
    <source>
        <dbReference type="PROSITE" id="PS51762"/>
    </source>
</evidence>
<comment type="similarity">
    <text evidence="1">Belongs to the glycosyl hydrolase 16 family.</text>
</comment>
<keyword evidence="5" id="KW-1185">Reference proteome</keyword>
<evidence type="ECO:0000256" key="1">
    <source>
        <dbReference type="ARBA" id="ARBA00006865"/>
    </source>
</evidence>
<feature type="compositionally biased region" description="Basic and acidic residues" evidence="2">
    <location>
        <begin position="19"/>
        <end position="29"/>
    </location>
</feature>
<feature type="region of interest" description="Disordered" evidence="2">
    <location>
        <begin position="1"/>
        <end position="154"/>
    </location>
</feature>
<evidence type="ECO:0000313" key="5">
    <source>
        <dbReference type="Proteomes" id="UP000559256"/>
    </source>
</evidence>
<dbReference type="AlphaFoldDB" id="A0A8H5FYG3"/>
<dbReference type="Proteomes" id="UP000559256">
    <property type="component" value="Unassembled WGS sequence"/>
</dbReference>
<evidence type="ECO:0000313" key="4">
    <source>
        <dbReference type="EMBL" id="KAF5353816.1"/>
    </source>
</evidence>
<dbReference type="InterPro" id="IPR000757">
    <property type="entry name" value="Beta-glucanase-like"/>
</dbReference>
<sequence length="627" mass="69638">MPSSSRFSSAMASSSSDGRFIENLHEPESHPSTGTAANPFSPPASMTSFGASTPSAPASVIDPEYDIPRSGVTSVSTSYADLPRLPGSAYTSRPNTADDSYPGVGTRQRINSSSSPRLFARESFQSPPSRPLTIHSSPVLPRPKRDKGRPKSTALASGTVIDKPWLEKHDPYSRYAYFVTYAVVLFGIAASAVKCYFDYQHVPMINGNLCPVLDENFDSEDGIFGDNGVFMREVDMSGFGNGEFEMTTESPNNSFVANGHLYLVPTLTSDSVPMSQILDGSVYNITGCTYNITNGFSYTSDSRNAPHSSAFGADSFDADAYYKACSAVSNATQGQIINPVQSARLNTRRTASIKYGKVEVRAKIPTGDWLWPAIWMLPVDSAYGSWPLSAPFLLKPKFFLRSTFPLRFIVREIDIMEARGNGPSYPKQGSDYVRGSLNWGPLTWLNAVSKTYGWWQLRRGSYDKDFHTYSLEWTEDFIRIYVDSRLHNMMDLRVKKGFWDRGDFPAVVQNGSDVIALQDPWVNGTKAAPFDQRFYLILNVAVGGTNGWFPDGPEKPWLDGSSSEYPVDHHHSYSWSWTLVPKYLLPLTSHVCRVGLSTELIINWPLAKISFTPGRRTYHVYVYLMPA</sequence>
<proteinExistence type="inferred from homology"/>
<gene>
    <name evidence="4" type="ORF">D9758_010572</name>
</gene>
<feature type="domain" description="GH16" evidence="3">
    <location>
        <begin position="300"/>
        <end position="569"/>
    </location>
</feature>
<name>A0A8H5FYG3_9AGAR</name>
<feature type="compositionally biased region" description="Polar residues" evidence="2">
    <location>
        <begin position="30"/>
        <end position="56"/>
    </location>
</feature>
<dbReference type="PROSITE" id="PS51762">
    <property type="entry name" value="GH16_2"/>
    <property type="match status" value="1"/>
</dbReference>
<reference evidence="4 5" key="1">
    <citation type="journal article" date="2020" name="ISME J.">
        <title>Uncovering the hidden diversity of litter-decomposition mechanisms in mushroom-forming fungi.</title>
        <authorList>
            <person name="Floudas D."/>
            <person name="Bentzer J."/>
            <person name="Ahren D."/>
            <person name="Johansson T."/>
            <person name="Persson P."/>
            <person name="Tunlid A."/>
        </authorList>
    </citation>
    <scope>NUCLEOTIDE SEQUENCE [LARGE SCALE GENOMIC DNA]</scope>
    <source>
        <strain evidence="4 5">CBS 291.85</strain>
    </source>
</reference>
<dbReference type="Pfam" id="PF00722">
    <property type="entry name" value="Glyco_hydro_16"/>
    <property type="match status" value="1"/>
</dbReference>
<accession>A0A8H5FYG3</accession>
<dbReference type="Gene3D" id="2.60.120.200">
    <property type="match status" value="1"/>
</dbReference>
<dbReference type="GO" id="GO:0004553">
    <property type="term" value="F:hydrolase activity, hydrolyzing O-glycosyl compounds"/>
    <property type="evidence" value="ECO:0007669"/>
    <property type="project" value="InterPro"/>
</dbReference>
<dbReference type="InterPro" id="IPR013320">
    <property type="entry name" value="ConA-like_dom_sf"/>
</dbReference>
<dbReference type="PANTHER" id="PTHR10963">
    <property type="entry name" value="GLYCOSYL HYDROLASE-RELATED"/>
    <property type="match status" value="1"/>
</dbReference>
<evidence type="ECO:0000256" key="2">
    <source>
        <dbReference type="SAM" id="MobiDB-lite"/>
    </source>
</evidence>
<organism evidence="4 5">
    <name type="scientific">Tetrapyrgos nigripes</name>
    <dbReference type="NCBI Taxonomy" id="182062"/>
    <lineage>
        <taxon>Eukaryota</taxon>
        <taxon>Fungi</taxon>
        <taxon>Dikarya</taxon>
        <taxon>Basidiomycota</taxon>
        <taxon>Agaricomycotina</taxon>
        <taxon>Agaricomycetes</taxon>
        <taxon>Agaricomycetidae</taxon>
        <taxon>Agaricales</taxon>
        <taxon>Marasmiineae</taxon>
        <taxon>Marasmiaceae</taxon>
        <taxon>Tetrapyrgos</taxon>
    </lineage>
</organism>
<dbReference type="OrthoDB" id="4781at2759"/>
<dbReference type="InterPro" id="IPR050546">
    <property type="entry name" value="Glycosyl_Hydrlase_16"/>
</dbReference>